<organism evidence="1">
    <name type="scientific">marine sediment metagenome</name>
    <dbReference type="NCBI Taxonomy" id="412755"/>
    <lineage>
        <taxon>unclassified sequences</taxon>
        <taxon>metagenomes</taxon>
        <taxon>ecological metagenomes</taxon>
    </lineage>
</organism>
<accession>X1M2Y9</accession>
<reference evidence="1" key="1">
    <citation type="journal article" date="2014" name="Front. Microbiol.">
        <title>High frequency of phylogenetically diverse reductive dehalogenase-homologous genes in deep subseafloor sedimentary metagenomes.</title>
        <authorList>
            <person name="Kawai M."/>
            <person name="Futagami T."/>
            <person name="Toyoda A."/>
            <person name="Takaki Y."/>
            <person name="Nishi S."/>
            <person name="Hori S."/>
            <person name="Arai W."/>
            <person name="Tsubouchi T."/>
            <person name="Morono Y."/>
            <person name="Uchiyama I."/>
            <person name="Ito T."/>
            <person name="Fujiyama A."/>
            <person name="Inagaki F."/>
            <person name="Takami H."/>
        </authorList>
    </citation>
    <scope>NUCLEOTIDE SEQUENCE</scope>
    <source>
        <strain evidence="1">Expedition CK06-06</strain>
    </source>
</reference>
<dbReference type="AlphaFoldDB" id="X1M2Y9"/>
<protein>
    <submittedName>
        <fullName evidence="1">Uncharacterized protein</fullName>
    </submittedName>
</protein>
<name>X1M2Y9_9ZZZZ</name>
<feature type="non-terminal residue" evidence="1">
    <location>
        <position position="41"/>
    </location>
</feature>
<dbReference type="EMBL" id="BARV01015003">
    <property type="protein sequence ID" value="GAI25728.1"/>
    <property type="molecule type" value="Genomic_DNA"/>
</dbReference>
<proteinExistence type="predicted"/>
<gene>
    <name evidence="1" type="ORF">S06H3_26006</name>
</gene>
<comment type="caution">
    <text evidence="1">The sequence shown here is derived from an EMBL/GenBank/DDBJ whole genome shotgun (WGS) entry which is preliminary data.</text>
</comment>
<sequence>MKLVDNQVKTSTYILPKEERSHFKTPLGRLYKTDSEIEELI</sequence>
<evidence type="ECO:0000313" key="1">
    <source>
        <dbReference type="EMBL" id="GAI25728.1"/>
    </source>
</evidence>